<feature type="transmembrane region" description="Helical" evidence="1">
    <location>
        <begin position="48"/>
        <end position="66"/>
    </location>
</feature>
<gene>
    <name evidence="2" type="ORF">NCTC13354_01335</name>
</gene>
<feature type="transmembrane region" description="Helical" evidence="1">
    <location>
        <begin position="72"/>
        <end position="89"/>
    </location>
</feature>
<keyword evidence="1" id="KW-1133">Transmembrane helix</keyword>
<evidence type="ECO:0000313" key="2">
    <source>
        <dbReference type="EMBL" id="VEI13614.1"/>
    </source>
</evidence>
<dbReference type="Pfam" id="PF10724">
    <property type="entry name" value="DUF2516"/>
    <property type="match status" value="1"/>
</dbReference>
<dbReference type="InterPro" id="IPR019662">
    <property type="entry name" value="DUF2516"/>
</dbReference>
<feature type="transmembrane region" description="Helical" evidence="1">
    <location>
        <begin position="6"/>
        <end position="28"/>
    </location>
</feature>
<accession>A0A3S4YYI0</accession>
<organism evidence="2 3">
    <name type="scientific">Trueperella bialowiezensis</name>
    <dbReference type="NCBI Taxonomy" id="312285"/>
    <lineage>
        <taxon>Bacteria</taxon>
        <taxon>Bacillati</taxon>
        <taxon>Actinomycetota</taxon>
        <taxon>Actinomycetes</taxon>
        <taxon>Actinomycetales</taxon>
        <taxon>Actinomycetaceae</taxon>
        <taxon>Trueperella</taxon>
    </lineage>
</organism>
<dbReference type="Proteomes" id="UP000269542">
    <property type="component" value="Chromosome"/>
</dbReference>
<keyword evidence="3" id="KW-1185">Reference proteome</keyword>
<sequence>MWEANALLSLIVYRLLPLMLTGLFAWGFVDASRRPEGQFALAARSKNFWLAVLGIGGLVYFVVRVLRWWFPFGRLVSFALLIAAVYYLGPERSRMGSPWGGHGGRGRRQRGGW</sequence>
<dbReference type="EMBL" id="LR134476">
    <property type="protein sequence ID" value="VEI13614.1"/>
    <property type="molecule type" value="Genomic_DNA"/>
</dbReference>
<dbReference type="RefSeq" id="WP_126416702.1">
    <property type="nucleotide sequence ID" value="NZ_LR134476.1"/>
</dbReference>
<dbReference type="KEGG" id="tbw:NCTC13354_01335"/>
<dbReference type="OrthoDB" id="4774469at2"/>
<reference evidence="2 3" key="1">
    <citation type="submission" date="2018-12" db="EMBL/GenBank/DDBJ databases">
        <authorList>
            <consortium name="Pathogen Informatics"/>
        </authorList>
    </citation>
    <scope>NUCLEOTIDE SEQUENCE [LARGE SCALE GENOMIC DNA]</scope>
    <source>
        <strain evidence="2 3">NCTC13354</strain>
    </source>
</reference>
<name>A0A3S4YYI0_9ACTO</name>
<keyword evidence="1" id="KW-0472">Membrane</keyword>
<evidence type="ECO:0000256" key="1">
    <source>
        <dbReference type="SAM" id="Phobius"/>
    </source>
</evidence>
<protein>
    <submittedName>
        <fullName evidence="2">Protein of uncharacterized function (DUF2516)</fullName>
    </submittedName>
</protein>
<dbReference type="AlphaFoldDB" id="A0A3S4YYI0"/>
<evidence type="ECO:0000313" key="3">
    <source>
        <dbReference type="Proteomes" id="UP000269542"/>
    </source>
</evidence>
<keyword evidence="1" id="KW-0812">Transmembrane</keyword>
<proteinExistence type="predicted"/>